<name>A0A9P6YHH9_RHIOR</name>
<protein>
    <submittedName>
        <fullName evidence="2">Uncharacterized protein</fullName>
    </submittedName>
</protein>
<dbReference type="EMBL" id="JAANIT010000357">
    <property type="protein sequence ID" value="KAG1548595.1"/>
    <property type="molecule type" value="Genomic_DNA"/>
</dbReference>
<feature type="region of interest" description="Disordered" evidence="1">
    <location>
        <begin position="315"/>
        <end position="338"/>
    </location>
</feature>
<proteinExistence type="predicted"/>
<feature type="compositionally biased region" description="Basic and acidic residues" evidence="1">
    <location>
        <begin position="320"/>
        <end position="338"/>
    </location>
</feature>
<evidence type="ECO:0000313" key="3">
    <source>
        <dbReference type="Proteomes" id="UP000717996"/>
    </source>
</evidence>
<sequence>MIEEPTIEYVDVEESNAIENNKSVAKGTATAHFIRFINELLDIMNMDESLMGSYLVMGYFPSTMCNYKYLQELAANERFALNNFVTKDFFIEVFLSLVLSKGGNSTRLKDTTKSYRRLMSKYKEAYFEDVDYTPIPNLLHALYKCTKIQTAYYNSIKAHFGNKLRGLISKLFKKKEKAESLRVQMQTNKSSSKAIKEAIRKKIYRPSNQVKIAIAKKELPEVGLLDDQSRTQLNGFLSSYPEDYIFQDNSIYYDIMASPENHFKAFFRLAELSEAEQTKHFAYLIKKAFKHQGYQKSLRFQETLETDRVGVSIIKQSTDTSRKSSNHDTEKKVDDNQTEHIEGLGQANLKSTEGKCVLIDPGRRDLMYCMKEASTVEEKQTLIFTKNNRSKCSRNFRYLKKHTRPFVVQEAEAILSRSESNSVNLKKLYSTLKQEHQ</sequence>
<evidence type="ECO:0000313" key="2">
    <source>
        <dbReference type="EMBL" id="KAG1548595.1"/>
    </source>
</evidence>
<accession>A0A9P6YHH9</accession>
<organism evidence="2 3">
    <name type="scientific">Rhizopus oryzae</name>
    <name type="common">Mucormycosis agent</name>
    <name type="synonym">Rhizopus arrhizus var. delemar</name>
    <dbReference type="NCBI Taxonomy" id="64495"/>
    <lineage>
        <taxon>Eukaryota</taxon>
        <taxon>Fungi</taxon>
        <taxon>Fungi incertae sedis</taxon>
        <taxon>Mucoromycota</taxon>
        <taxon>Mucoromycotina</taxon>
        <taxon>Mucoromycetes</taxon>
        <taxon>Mucorales</taxon>
        <taxon>Mucorineae</taxon>
        <taxon>Rhizopodaceae</taxon>
        <taxon>Rhizopus</taxon>
    </lineage>
</organism>
<gene>
    <name evidence="2" type="ORF">G6F51_003570</name>
</gene>
<dbReference type="Proteomes" id="UP000717996">
    <property type="component" value="Unassembled WGS sequence"/>
</dbReference>
<dbReference type="AlphaFoldDB" id="A0A9P6YHH9"/>
<evidence type="ECO:0000256" key="1">
    <source>
        <dbReference type="SAM" id="MobiDB-lite"/>
    </source>
</evidence>
<dbReference type="OrthoDB" id="2288631at2759"/>
<comment type="caution">
    <text evidence="2">The sequence shown here is derived from an EMBL/GenBank/DDBJ whole genome shotgun (WGS) entry which is preliminary data.</text>
</comment>
<reference evidence="2" key="1">
    <citation type="journal article" date="2020" name="Microb. Genom.">
        <title>Genetic diversity of clinical and environmental Mucorales isolates obtained from an investigation of mucormycosis cases among solid organ transplant recipients.</title>
        <authorList>
            <person name="Nguyen M.H."/>
            <person name="Kaul D."/>
            <person name="Muto C."/>
            <person name="Cheng S.J."/>
            <person name="Richter R.A."/>
            <person name="Bruno V.M."/>
            <person name="Liu G."/>
            <person name="Beyhan S."/>
            <person name="Sundermann A.J."/>
            <person name="Mounaud S."/>
            <person name="Pasculle A.W."/>
            <person name="Nierman W.C."/>
            <person name="Driscoll E."/>
            <person name="Cumbie R."/>
            <person name="Clancy C.J."/>
            <person name="Dupont C.L."/>
        </authorList>
    </citation>
    <scope>NUCLEOTIDE SEQUENCE</scope>
    <source>
        <strain evidence="2">GL16</strain>
    </source>
</reference>